<feature type="transmembrane region" description="Helical" evidence="1">
    <location>
        <begin position="71"/>
        <end position="90"/>
    </location>
</feature>
<keyword evidence="1" id="KW-0812">Transmembrane</keyword>
<keyword evidence="3" id="KW-1185">Reference proteome</keyword>
<dbReference type="RefSeq" id="WP_281811708.1">
    <property type="nucleotide sequence ID" value="NZ_BRLB01000001.1"/>
</dbReference>
<gene>
    <name evidence="2" type="ORF">SH1V18_04060</name>
</gene>
<dbReference type="Proteomes" id="UP001144256">
    <property type="component" value="Unassembled WGS sequence"/>
</dbReference>
<evidence type="ECO:0000256" key="1">
    <source>
        <dbReference type="SAM" id="Phobius"/>
    </source>
</evidence>
<reference evidence="2" key="1">
    <citation type="submission" date="2022-06" db="EMBL/GenBank/DDBJ databases">
        <title>Vallitalea longa sp. nov., an anaerobic bacterium isolated from marine sediment.</title>
        <authorList>
            <person name="Hirano S."/>
            <person name="Terahara T."/>
            <person name="Mori K."/>
            <person name="Hamada M."/>
            <person name="Matsumoto R."/>
            <person name="Kobayashi T."/>
        </authorList>
    </citation>
    <scope>NUCLEOTIDE SEQUENCE</scope>
    <source>
        <strain evidence="2">SH18-1</strain>
    </source>
</reference>
<evidence type="ECO:0000313" key="2">
    <source>
        <dbReference type="EMBL" id="GKX27926.1"/>
    </source>
</evidence>
<protein>
    <submittedName>
        <fullName evidence="2">Uncharacterized protein</fullName>
    </submittedName>
</protein>
<name>A0A9W5Y8Q2_9FIRM</name>
<dbReference type="EMBL" id="BRLB01000001">
    <property type="protein sequence ID" value="GKX27926.1"/>
    <property type="molecule type" value="Genomic_DNA"/>
</dbReference>
<proteinExistence type="predicted"/>
<keyword evidence="1" id="KW-1133">Transmembrane helix</keyword>
<accession>A0A9W5Y8Q2</accession>
<comment type="caution">
    <text evidence="2">The sequence shown here is derived from an EMBL/GenBank/DDBJ whole genome shotgun (WGS) entry which is preliminary data.</text>
</comment>
<dbReference type="AlphaFoldDB" id="A0A9W5Y8Q2"/>
<feature type="transmembrane region" description="Helical" evidence="1">
    <location>
        <begin position="21"/>
        <end position="42"/>
    </location>
</feature>
<keyword evidence="1" id="KW-0472">Membrane</keyword>
<organism evidence="2 3">
    <name type="scientific">Vallitalea longa</name>
    <dbReference type="NCBI Taxonomy" id="2936439"/>
    <lineage>
        <taxon>Bacteria</taxon>
        <taxon>Bacillati</taxon>
        <taxon>Bacillota</taxon>
        <taxon>Clostridia</taxon>
        <taxon>Lachnospirales</taxon>
        <taxon>Vallitaleaceae</taxon>
        <taxon>Vallitalea</taxon>
    </lineage>
</organism>
<evidence type="ECO:0000313" key="3">
    <source>
        <dbReference type="Proteomes" id="UP001144256"/>
    </source>
</evidence>
<sequence>MKFFKDFFTLGKLSVSYIIHKIFYIGTIFIAFKAYLFAKGIYLTHTYMKDFSYIENGQHWYTSTEAQNTPLAILGFIVFFIVVLVMWKFICELLLKFFSYFSSHIN</sequence>